<dbReference type="Proteomes" id="UP000199137">
    <property type="component" value="Unassembled WGS sequence"/>
</dbReference>
<evidence type="ECO:0000313" key="3">
    <source>
        <dbReference type="Proteomes" id="UP000199137"/>
    </source>
</evidence>
<name>A0A1I5WA90_9PSEU</name>
<organism evidence="2 3">
    <name type="scientific">Amycolatopsis rubida</name>
    <dbReference type="NCBI Taxonomy" id="112413"/>
    <lineage>
        <taxon>Bacteria</taxon>
        <taxon>Bacillati</taxon>
        <taxon>Actinomycetota</taxon>
        <taxon>Actinomycetes</taxon>
        <taxon>Pseudonocardiales</taxon>
        <taxon>Pseudonocardiaceae</taxon>
        <taxon>Amycolatopsis</taxon>
    </lineage>
</organism>
<dbReference type="PANTHER" id="PTHR46513:SF13">
    <property type="entry name" value="EGF-LIKE DOMAIN-CONTAINING PROTEIN"/>
    <property type="match status" value="1"/>
</dbReference>
<dbReference type="AlphaFoldDB" id="A0A1I5WA90"/>
<gene>
    <name evidence="1" type="ORF">G3I59_32870</name>
    <name evidence="2" type="ORF">SAMN05421854_109131</name>
</gene>
<keyword evidence="4" id="KW-1185">Reference proteome</keyword>
<evidence type="ECO:0008006" key="5">
    <source>
        <dbReference type="Google" id="ProtNLM"/>
    </source>
</evidence>
<dbReference type="Proteomes" id="UP000470404">
    <property type="component" value="Unassembled WGS sequence"/>
</dbReference>
<protein>
    <recommendedName>
        <fullName evidence="5">CAS/CSE protein involved in chromosome segregation</fullName>
    </recommendedName>
</protein>
<dbReference type="GO" id="GO:0005886">
    <property type="term" value="C:plasma membrane"/>
    <property type="evidence" value="ECO:0007669"/>
    <property type="project" value="TreeGrafter"/>
</dbReference>
<dbReference type="RefSeq" id="WP_093575411.1">
    <property type="nucleotide sequence ID" value="NZ_FOWC01000009.1"/>
</dbReference>
<dbReference type="EMBL" id="FOWC01000009">
    <property type="protein sequence ID" value="SFQ16653.1"/>
    <property type="molecule type" value="Genomic_DNA"/>
</dbReference>
<dbReference type="SUPFAM" id="SSF63825">
    <property type="entry name" value="YWTD domain"/>
    <property type="match status" value="1"/>
</dbReference>
<dbReference type="SUPFAM" id="SSF63829">
    <property type="entry name" value="Calcium-dependent phosphotriesterase"/>
    <property type="match status" value="1"/>
</dbReference>
<proteinExistence type="predicted"/>
<reference evidence="2 3" key="1">
    <citation type="submission" date="2016-10" db="EMBL/GenBank/DDBJ databases">
        <authorList>
            <person name="de Groot N.N."/>
        </authorList>
    </citation>
    <scope>NUCLEOTIDE SEQUENCE [LARGE SCALE GENOMIC DNA]</scope>
    <source>
        <strain evidence="2 3">DSM 44637</strain>
    </source>
</reference>
<reference evidence="1 4" key="2">
    <citation type="submission" date="2020-01" db="EMBL/GenBank/DDBJ databases">
        <title>Insect and environment-associated Actinomycetes.</title>
        <authorList>
            <person name="Currrie C."/>
            <person name="Chevrette M."/>
            <person name="Carlson C."/>
            <person name="Stubbendieck R."/>
            <person name="Wendt-Pienkowski E."/>
        </authorList>
    </citation>
    <scope>NUCLEOTIDE SEQUENCE [LARGE SCALE GENOMIC DNA]</scope>
    <source>
        <strain evidence="1 4">SID8386</strain>
    </source>
</reference>
<dbReference type="STRING" id="112413.SAMN05421854_109131"/>
<dbReference type="GO" id="GO:0042813">
    <property type="term" value="F:Wnt receptor activity"/>
    <property type="evidence" value="ECO:0007669"/>
    <property type="project" value="TreeGrafter"/>
</dbReference>
<dbReference type="Gene3D" id="2.120.10.30">
    <property type="entry name" value="TolB, C-terminal domain"/>
    <property type="match status" value="1"/>
</dbReference>
<evidence type="ECO:0000313" key="2">
    <source>
        <dbReference type="EMBL" id="SFQ16653.1"/>
    </source>
</evidence>
<dbReference type="PANTHER" id="PTHR46513">
    <property type="entry name" value="VITELLOGENIN RECEPTOR-LIKE PROTEIN-RELATED-RELATED"/>
    <property type="match status" value="1"/>
</dbReference>
<dbReference type="InterPro" id="IPR011042">
    <property type="entry name" value="6-blade_b-propeller_TolB-like"/>
</dbReference>
<dbReference type="OrthoDB" id="111868at2"/>
<evidence type="ECO:0000313" key="1">
    <source>
        <dbReference type="EMBL" id="NEC60253.1"/>
    </source>
</evidence>
<dbReference type="GO" id="GO:0017147">
    <property type="term" value="F:Wnt-protein binding"/>
    <property type="evidence" value="ECO:0007669"/>
    <property type="project" value="TreeGrafter"/>
</dbReference>
<sequence>MFSELVVLGIRTGTIYRVGLPDGQVTPLYKDAGVSPDGVVVADGTVYWTTMGMPSRDPSVPGEAGLDYSARNGGLHAVSFDGTGARDVVPNGTLTTGKQLAYNGSLYWGDREGYRITRVRPDGTGLTDLIVNEPDDSGMQECVGVTVDATHLYWTQKGPAKGGVGRIFRAGLEIPSGETARDRSDAETLWDHLPEPIDLEIHGGYLYWTDRGAAPKGNTLNRALIPGPGEKGAEPEILASGFTEAIGLAVDDEVAYVSDLGGRITAVPLSGGEPRVVVEMGELLSGVAGVRVS</sequence>
<dbReference type="GO" id="GO:0060070">
    <property type="term" value="P:canonical Wnt signaling pathway"/>
    <property type="evidence" value="ECO:0007669"/>
    <property type="project" value="TreeGrafter"/>
</dbReference>
<dbReference type="InterPro" id="IPR050778">
    <property type="entry name" value="Cueball_EGF_LRP_Nidogen"/>
</dbReference>
<accession>A0A1I5WA90</accession>
<dbReference type="EMBL" id="JAAGNC010000170">
    <property type="protein sequence ID" value="NEC60253.1"/>
    <property type="molecule type" value="Genomic_DNA"/>
</dbReference>
<evidence type="ECO:0000313" key="4">
    <source>
        <dbReference type="Proteomes" id="UP000470404"/>
    </source>
</evidence>